<keyword evidence="4" id="KW-1185">Reference proteome</keyword>
<dbReference type="Pfam" id="PF14680">
    <property type="entry name" value="FANCI_HD2"/>
    <property type="match status" value="1"/>
</dbReference>
<evidence type="ECO:0000313" key="4">
    <source>
        <dbReference type="Proteomes" id="UP000053766"/>
    </source>
</evidence>
<name>A0A0D8XTW5_DICVI</name>
<dbReference type="STRING" id="29172.A0A0D8XTW5"/>
<dbReference type="Proteomes" id="UP000053766">
    <property type="component" value="Unassembled WGS sequence"/>
</dbReference>
<accession>A0A0D8XTW5</accession>
<dbReference type="InterPro" id="IPR029312">
    <property type="entry name" value="FANCI_HD2"/>
</dbReference>
<dbReference type="GO" id="GO:0006281">
    <property type="term" value="P:DNA repair"/>
    <property type="evidence" value="ECO:0007669"/>
    <property type="project" value="InterPro"/>
</dbReference>
<organism evidence="3 4">
    <name type="scientific">Dictyocaulus viviparus</name>
    <name type="common">Bovine lungworm</name>
    <dbReference type="NCBI Taxonomy" id="29172"/>
    <lineage>
        <taxon>Eukaryota</taxon>
        <taxon>Metazoa</taxon>
        <taxon>Ecdysozoa</taxon>
        <taxon>Nematoda</taxon>
        <taxon>Chromadorea</taxon>
        <taxon>Rhabditida</taxon>
        <taxon>Rhabditina</taxon>
        <taxon>Rhabditomorpha</taxon>
        <taxon>Strongyloidea</taxon>
        <taxon>Metastrongylidae</taxon>
        <taxon>Dictyocaulus</taxon>
    </lineage>
</organism>
<dbReference type="InterPro" id="IPR026171">
    <property type="entry name" value="FANCI"/>
</dbReference>
<evidence type="ECO:0000256" key="1">
    <source>
        <dbReference type="SAM" id="MobiDB-lite"/>
    </source>
</evidence>
<gene>
    <name evidence="3" type="ORF">DICVIV_06772</name>
</gene>
<dbReference type="PANTHER" id="PTHR21818:SF0">
    <property type="entry name" value="FANCONI ANEMIA GROUP I PROTEIN"/>
    <property type="match status" value="1"/>
</dbReference>
<reference evidence="3 4" key="1">
    <citation type="submission" date="2013-11" db="EMBL/GenBank/DDBJ databases">
        <title>Draft genome of the bovine lungworm Dictyocaulus viviparus.</title>
        <authorList>
            <person name="Mitreva M."/>
        </authorList>
    </citation>
    <scope>NUCLEOTIDE SEQUENCE [LARGE SCALE GENOMIC DNA]</scope>
    <source>
        <strain evidence="3 4">HannoverDv2000</strain>
    </source>
</reference>
<feature type="region of interest" description="Disordered" evidence="1">
    <location>
        <begin position="818"/>
        <end position="875"/>
    </location>
</feature>
<protein>
    <recommendedName>
        <fullName evidence="2">FANCI helical domain-containing protein</fullName>
    </recommendedName>
</protein>
<reference evidence="4" key="2">
    <citation type="journal article" date="2016" name="Sci. Rep.">
        <title>Dictyocaulus viviparus genome, variome and transcriptome elucidate lungworm biology and support future intervention.</title>
        <authorList>
            <person name="McNulty S.N."/>
            <person name="Strube C."/>
            <person name="Rosa B.A."/>
            <person name="Martin J.C."/>
            <person name="Tyagi R."/>
            <person name="Choi Y.J."/>
            <person name="Wang Q."/>
            <person name="Hallsworth Pepin K."/>
            <person name="Zhang X."/>
            <person name="Ozersky P."/>
            <person name="Wilson R.K."/>
            <person name="Sternberg P.W."/>
            <person name="Gasser R.B."/>
            <person name="Mitreva M."/>
        </authorList>
    </citation>
    <scope>NUCLEOTIDE SEQUENCE [LARGE SCALE GENOMIC DNA]</scope>
    <source>
        <strain evidence="4">HannoverDv2000</strain>
    </source>
</reference>
<dbReference type="EMBL" id="KN716318">
    <property type="protein sequence ID" value="KJH47184.1"/>
    <property type="molecule type" value="Genomic_DNA"/>
</dbReference>
<feature type="domain" description="FANCI helical" evidence="2">
    <location>
        <begin position="94"/>
        <end position="313"/>
    </location>
</feature>
<dbReference type="AlphaFoldDB" id="A0A0D8XTW5"/>
<evidence type="ECO:0000259" key="2">
    <source>
        <dbReference type="Pfam" id="PF14680"/>
    </source>
</evidence>
<dbReference type="PANTHER" id="PTHR21818">
    <property type="entry name" value="BC025462 PROTEIN"/>
    <property type="match status" value="1"/>
</dbReference>
<dbReference type="GO" id="GO:0070182">
    <property type="term" value="F:DNA polymerase binding"/>
    <property type="evidence" value="ECO:0007669"/>
    <property type="project" value="TreeGrafter"/>
</dbReference>
<evidence type="ECO:0000313" key="3">
    <source>
        <dbReference type="EMBL" id="KJH47184.1"/>
    </source>
</evidence>
<proteinExistence type="predicted"/>
<dbReference type="OrthoDB" id="195089at2759"/>
<sequence length="875" mass="99053">MLVEIVRTCTLYVLNNWRELLFLFKYICCIRRDVSVSLVRCFMPIINHRPQLREQLLLSIKGNILDSRNANAVVPLLMLIFRSFSKLPKVVACSQLSQSFATFSSQSLQAIGCKRKTDETVCLEVVGLLKRCLSQWTPTKTAVYLGFAEEGRRNSAMTGQCLDFLVSHAATVPEWKAETMCITSGGVVSLLEPLPQLVQAIQCLLCDEITADVTSTQTQVGANVQKSASDLIDSWVLKACCEDVHDLGVDKLSEWNPTTSVGCANLLFARMMLNLYDALVEYEWNKFRESHSATYVDRMTALLGRRKELDEVLQEKYLRRKESKVGTIDGGPSVDLKQPDILVNCSTITQIFENIIPPELFAVELDEIQCELLDWAIDRVHFLTESLLDAFHPLHSIFCATGDLISAASFLLDYYASTNCVDWIEARNITFPSKTKALEAYANIVQYLSTKYRSQPIKVLSIWKRSDLNISSSRGGEKTLTTNGSLVRHCHMFITKLFPAILSVDHKEGEERKSAGVLLERQAKAMFKICSALIKLMDSQKCYITMFKFTIGILEKNVVTNNLILRELLKWLCNLALKCMDTDNEVEKAINTIADDLVQVLSEEVDECKYKFVERASKRTICDFLASLIDRSLIGVRAVISFAGTFQTKDQRMDEALTAALTKCSHCCQMTSRLLPLHSQFAVERERLVQTLTALFSAIQEPVDLMLSNVKSVPEMVEWKSLVILSKLLKEKLQTIMAIADEHVGTFNPDEMTNNRKKSIRKDEIIYVKYVRAREALQSQVLLMSEALKEDRLNFQVKKNTIGMRDFRINLNTLRTRVIQGGNDEPKKKKNKKQSQTMTSADEVENIRVNNESDDVENESMVACENDTSELSVVY</sequence>